<dbReference type="InterPro" id="IPR025483">
    <property type="entry name" value="Lipase_euk"/>
</dbReference>
<keyword evidence="5" id="KW-0443">Lipid metabolism</keyword>
<proteinExistence type="inferred from homology"/>
<feature type="domain" description="Partial AB-hydrolase lipase" evidence="9">
    <location>
        <begin position="33"/>
        <end position="86"/>
    </location>
</feature>
<dbReference type="AlphaFoldDB" id="A0AAJ6QQN3"/>
<protein>
    <recommendedName>
        <fullName evidence="7">Lipase</fullName>
    </recommendedName>
</protein>
<gene>
    <name evidence="11" type="primary">LOC100903555</name>
</gene>
<evidence type="ECO:0000256" key="5">
    <source>
        <dbReference type="ARBA" id="ARBA00023098"/>
    </source>
</evidence>
<dbReference type="GO" id="GO:0016788">
    <property type="term" value="F:hydrolase activity, acting on ester bonds"/>
    <property type="evidence" value="ECO:0007669"/>
    <property type="project" value="InterPro"/>
</dbReference>
<evidence type="ECO:0000256" key="8">
    <source>
        <dbReference type="PIRSR" id="PIRSR000862-1"/>
    </source>
</evidence>
<dbReference type="GO" id="GO:0016042">
    <property type="term" value="P:lipid catabolic process"/>
    <property type="evidence" value="ECO:0007669"/>
    <property type="project" value="UniProtKB-KW"/>
</dbReference>
<sequence length="418" mass="48042">MPYYEKSSSQLVYPAHGGNDAANPEAFMHPISMITFYGYPAELHQVVTADGHLLEVHRIPGYKGNRSVPVILQHGIASSSADFLANQPPNNLACMLWDHGYDVWMSNTRGNRYSTYHMQYDQEDPRVWDFSFDDMAKFDLPAIFSYVKGNTNFARVHYIGHSQGTQSLFALLSTRPDFGQNIRLFTALAPVAAVQHVTTPFIRIRNFFPLIRMMSPNGHIRAWNPRINPKLARLCQRSQRSQHACSYMTDLIYRPNRKQQDRSRADVYFSHYPMDTSVKNGDHLLQLVDNGGFAMFDYGKEGNLKKYGVPYAPRYPLHKIRDVRIALMFAQNDNLVEIQDANFLLRSLRSDVLYDVYTVPKDPQFTHVDFLWGIQARVVVWNRVVKNMIDVDRLEESATSLENGVSLASYGDFNHFDR</sequence>
<keyword evidence="6" id="KW-0325">Glycoprotein</keyword>
<keyword evidence="2" id="KW-0732">Signal</keyword>
<evidence type="ECO:0000256" key="2">
    <source>
        <dbReference type="ARBA" id="ARBA00022729"/>
    </source>
</evidence>
<dbReference type="GeneID" id="100903555"/>
<dbReference type="KEGG" id="goe:100903555"/>
<dbReference type="Pfam" id="PF04083">
    <property type="entry name" value="Abhydro_lipase"/>
    <property type="match status" value="1"/>
</dbReference>
<dbReference type="PANTHER" id="PTHR11005">
    <property type="entry name" value="LYSOSOMAL ACID LIPASE-RELATED"/>
    <property type="match status" value="1"/>
</dbReference>
<feature type="active site" description="Nucleophile" evidence="8">
    <location>
        <position position="162"/>
    </location>
</feature>
<dbReference type="FunFam" id="3.40.50.1820:FF:000057">
    <property type="entry name" value="Lipase"/>
    <property type="match status" value="1"/>
</dbReference>
<evidence type="ECO:0000313" key="11">
    <source>
        <dbReference type="RefSeq" id="XP_003742702.3"/>
    </source>
</evidence>
<evidence type="ECO:0000256" key="4">
    <source>
        <dbReference type="ARBA" id="ARBA00022963"/>
    </source>
</evidence>
<keyword evidence="4 7" id="KW-0442">Lipid degradation</keyword>
<feature type="active site" description="Charge relay system" evidence="8">
    <location>
        <position position="333"/>
    </location>
</feature>
<comment type="similarity">
    <text evidence="1 7">Belongs to the AB hydrolase superfamily. Lipase family.</text>
</comment>
<evidence type="ECO:0000313" key="10">
    <source>
        <dbReference type="Proteomes" id="UP000694867"/>
    </source>
</evidence>
<dbReference type="Proteomes" id="UP000694867">
    <property type="component" value="Unplaced"/>
</dbReference>
<evidence type="ECO:0000256" key="3">
    <source>
        <dbReference type="ARBA" id="ARBA00022801"/>
    </source>
</evidence>
<accession>A0AAJ6QQN3</accession>
<dbReference type="InterPro" id="IPR029058">
    <property type="entry name" value="AB_hydrolase_fold"/>
</dbReference>
<evidence type="ECO:0000256" key="6">
    <source>
        <dbReference type="ARBA" id="ARBA00023180"/>
    </source>
</evidence>
<keyword evidence="3 7" id="KW-0378">Hydrolase</keyword>
<dbReference type="PIRSF" id="PIRSF000862">
    <property type="entry name" value="Steryl_ester_lip"/>
    <property type="match status" value="1"/>
</dbReference>
<evidence type="ECO:0000259" key="9">
    <source>
        <dbReference type="Pfam" id="PF04083"/>
    </source>
</evidence>
<reference evidence="11" key="1">
    <citation type="submission" date="2025-08" db="UniProtKB">
        <authorList>
            <consortium name="RefSeq"/>
        </authorList>
    </citation>
    <scope>IDENTIFICATION</scope>
</reference>
<dbReference type="RefSeq" id="XP_003742702.3">
    <property type="nucleotide sequence ID" value="XM_003742654.3"/>
</dbReference>
<evidence type="ECO:0000256" key="1">
    <source>
        <dbReference type="ARBA" id="ARBA00010701"/>
    </source>
</evidence>
<organism evidence="10 11">
    <name type="scientific">Galendromus occidentalis</name>
    <name type="common">western predatory mite</name>
    <dbReference type="NCBI Taxonomy" id="34638"/>
    <lineage>
        <taxon>Eukaryota</taxon>
        <taxon>Metazoa</taxon>
        <taxon>Ecdysozoa</taxon>
        <taxon>Arthropoda</taxon>
        <taxon>Chelicerata</taxon>
        <taxon>Arachnida</taxon>
        <taxon>Acari</taxon>
        <taxon>Parasitiformes</taxon>
        <taxon>Mesostigmata</taxon>
        <taxon>Gamasina</taxon>
        <taxon>Phytoseioidea</taxon>
        <taxon>Phytoseiidae</taxon>
        <taxon>Typhlodrominae</taxon>
        <taxon>Galendromus</taxon>
    </lineage>
</organism>
<dbReference type="SUPFAM" id="SSF53474">
    <property type="entry name" value="alpha/beta-Hydrolases"/>
    <property type="match status" value="1"/>
</dbReference>
<evidence type="ECO:0000256" key="7">
    <source>
        <dbReference type="PIRNR" id="PIRNR000862"/>
    </source>
</evidence>
<feature type="active site" description="Charge relay system" evidence="8">
    <location>
        <position position="367"/>
    </location>
</feature>
<name>A0AAJ6QQN3_9ACAR</name>
<dbReference type="InterPro" id="IPR006693">
    <property type="entry name" value="AB_hydrolase_lipase"/>
</dbReference>
<dbReference type="Gene3D" id="3.40.50.1820">
    <property type="entry name" value="alpha/beta hydrolase"/>
    <property type="match status" value="1"/>
</dbReference>
<keyword evidence="10" id="KW-1185">Reference proteome</keyword>